<comment type="caution">
    <text evidence="2">The sequence shown here is derived from an EMBL/GenBank/DDBJ whole genome shotgun (WGS) entry which is preliminary data.</text>
</comment>
<keyword evidence="1" id="KW-1133">Transmembrane helix</keyword>
<keyword evidence="1" id="KW-0812">Transmembrane</keyword>
<evidence type="ECO:0000256" key="1">
    <source>
        <dbReference type="SAM" id="Phobius"/>
    </source>
</evidence>
<name>A0A0F9E3R1_9ZZZZ</name>
<protein>
    <submittedName>
        <fullName evidence="2">Uncharacterized protein</fullName>
    </submittedName>
</protein>
<feature type="transmembrane region" description="Helical" evidence="1">
    <location>
        <begin position="87"/>
        <end position="107"/>
    </location>
</feature>
<accession>A0A0F9E3R1</accession>
<sequence length="110" mass="11848">MFGPQVLDIIEKGKDAALLKEQNISAQIAERERIRTQITSAQQRGDLAEVGRLREQWAKINEEILATGAAANGNGTPGPLEFVQKNWGWILVGVGAIVVGPSLVSAISDR</sequence>
<dbReference type="EMBL" id="LAZR01029044">
    <property type="protein sequence ID" value="KKL60756.1"/>
    <property type="molecule type" value="Genomic_DNA"/>
</dbReference>
<reference evidence="2" key="1">
    <citation type="journal article" date="2015" name="Nature">
        <title>Complex archaea that bridge the gap between prokaryotes and eukaryotes.</title>
        <authorList>
            <person name="Spang A."/>
            <person name="Saw J.H."/>
            <person name="Jorgensen S.L."/>
            <person name="Zaremba-Niedzwiedzka K."/>
            <person name="Martijn J."/>
            <person name="Lind A.E."/>
            <person name="van Eijk R."/>
            <person name="Schleper C."/>
            <person name="Guy L."/>
            <person name="Ettema T.J."/>
        </authorList>
    </citation>
    <scope>NUCLEOTIDE SEQUENCE</scope>
</reference>
<evidence type="ECO:0000313" key="2">
    <source>
        <dbReference type="EMBL" id="KKL60756.1"/>
    </source>
</evidence>
<proteinExistence type="predicted"/>
<gene>
    <name evidence="2" type="ORF">LCGC14_2202130</name>
</gene>
<organism evidence="2">
    <name type="scientific">marine sediment metagenome</name>
    <dbReference type="NCBI Taxonomy" id="412755"/>
    <lineage>
        <taxon>unclassified sequences</taxon>
        <taxon>metagenomes</taxon>
        <taxon>ecological metagenomes</taxon>
    </lineage>
</organism>
<keyword evidence="1" id="KW-0472">Membrane</keyword>
<dbReference type="AlphaFoldDB" id="A0A0F9E3R1"/>